<organism evidence="1 2">
    <name type="scientific">Sipha flava</name>
    <name type="common">yellow sugarcane aphid</name>
    <dbReference type="NCBI Taxonomy" id="143950"/>
    <lineage>
        <taxon>Eukaryota</taxon>
        <taxon>Metazoa</taxon>
        <taxon>Ecdysozoa</taxon>
        <taxon>Arthropoda</taxon>
        <taxon>Hexapoda</taxon>
        <taxon>Insecta</taxon>
        <taxon>Pterygota</taxon>
        <taxon>Neoptera</taxon>
        <taxon>Paraneoptera</taxon>
        <taxon>Hemiptera</taxon>
        <taxon>Sternorrhyncha</taxon>
        <taxon>Aphidomorpha</taxon>
        <taxon>Aphidoidea</taxon>
        <taxon>Aphididae</taxon>
        <taxon>Sipha</taxon>
    </lineage>
</organism>
<reference evidence="2" key="1">
    <citation type="submission" date="2025-08" db="UniProtKB">
        <authorList>
            <consortium name="RefSeq"/>
        </authorList>
    </citation>
    <scope>IDENTIFICATION</scope>
    <source>
        <tissue evidence="2">Whole body</tissue>
    </source>
</reference>
<evidence type="ECO:0000313" key="2">
    <source>
        <dbReference type="RefSeq" id="XP_025407906.1"/>
    </source>
</evidence>
<proteinExistence type="predicted"/>
<keyword evidence="1" id="KW-1185">Reference proteome</keyword>
<accession>A0A8B8FBC0</accession>
<dbReference type="AlphaFoldDB" id="A0A8B8FBC0"/>
<name>A0A8B8FBC0_9HEMI</name>
<dbReference type="Proteomes" id="UP000694846">
    <property type="component" value="Unplaced"/>
</dbReference>
<gene>
    <name evidence="2" type="primary">LOC112681807</name>
</gene>
<protein>
    <submittedName>
        <fullName evidence="2">Uncharacterized protein LOC112681807</fullName>
    </submittedName>
</protein>
<evidence type="ECO:0000313" key="1">
    <source>
        <dbReference type="Proteomes" id="UP000694846"/>
    </source>
</evidence>
<dbReference type="OrthoDB" id="6778913at2759"/>
<sequence>MAGGKKKLVFWSYYQEKTVNGKNIFECCYWKFQYSCKNAIKMTMYLIKNCKNCPLEVIKKIKPAKDTHTLQLHSIENNDYVDNLLP</sequence>
<dbReference type="GeneID" id="112681807"/>
<dbReference type="RefSeq" id="XP_025407906.1">
    <property type="nucleotide sequence ID" value="XM_025552121.1"/>
</dbReference>